<comment type="similarity">
    <text evidence="2 4">Belongs to the class-IV pyridoxal-phosphate-dependent aminotransferase family.</text>
</comment>
<proteinExistence type="inferred from homology"/>
<dbReference type="SUPFAM" id="SSF56752">
    <property type="entry name" value="D-aminoacid aminotransferase-like PLP-dependent enzymes"/>
    <property type="match status" value="1"/>
</dbReference>
<dbReference type="GO" id="GO:0008652">
    <property type="term" value="P:amino acid biosynthetic process"/>
    <property type="evidence" value="ECO:0007669"/>
    <property type="project" value="UniProtKB-ARBA"/>
</dbReference>
<dbReference type="InterPro" id="IPR050571">
    <property type="entry name" value="Class-IV_PLP-Dep_Aminotrnsfr"/>
</dbReference>
<dbReference type="InterPro" id="IPR018300">
    <property type="entry name" value="Aminotrans_IV_CS"/>
</dbReference>
<dbReference type="PANTHER" id="PTHR42743:SF11">
    <property type="entry name" value="AMINODEOXYCHORISMATE LYASE"/>
    <property type="match status" value="1"/>
</dbReference>
<dbReference type="EMBL" id="PEWY01000157">
    <property type="protein sequence ID" value="PIU36532.1"/>
    <property type="molecule type" value="Genomic_DNA"/>
</dbReference>
<keyword evidence="3 5" id="KW-0663">Pyridoxal phosphate</keyword>
<dbReference type="Gene3D" id="3.20.10.10">
    <property type="entry name" value="D-amino Acid Aminotransferase, subunit A, domain 2"/>
    <property type="match status" value="1"/>
</dbReference>
<evidence type="ECO:0000256" key="5">
    <source>
        <dbReference type="RuleBase" id="RU004516"/>
    </source>
</evidence>
<dbReference type="GO" id="GO:0046394">
    <property type="term" value="P:carboxylic acid biosynthetic process"/>
    <property type="evidence" value="ECO:0007669"/>
    <property type="project" value="UniProtKB-ARBA"/>
</dbReference>
<reference evidence="7" key="1">
    <citation type="submission" date="2017-09" db="EMBL/GenBank/DDBJ databases">
        <title>Depth-based differentiation of microbial function through sediment-hosted aquifers and enrichment of novel symbionts in the deep terrestrial subsurface.</title>
        <authorList>
            <person name="Probst A.J."/>
            <person name="Ladd B."/>
            <person name="Jarett J.K."/>
            <person name="Geller-Mcgrath D.E."/>
            <person name="Sieber C.M.K."/>
            <person name="Emerson J.B."/>
            <person name="Anantharaman K."/>
            <person name="Thomas B.C."/>
            <person name="Malmstrom R."/>
            <person name="Stieglmeier M."/>
            <person name="Klingl A."/>
            <person name="Woyke T."/>
            <person name="Ryan C.M."/>
            <person name="Banfield J.F."/>
        </authorList>
    </citation>
    <scope>NUCLEOTIDE SEQUENCE [LARGE SCALE GENOMIC DNA]</scope>
</reference>
<accession>A0A2M6YSY5</accession>
<dbReference type="PANTHER" id="PTHR42743">
    <property type="entry name" value="AMINO-ACID AMINOTRANSFERASE"/>
    <property type="match status" value="1"/>
</dbReference>
<dbReference type="Proteomes" id="UP000230184">
    <property type="component" value="Unassembled WGS sequence"/>
</dbReference>
<evidence type="ECO:0000256" key="1">
    <source>
        <dbReference type="ARBA" id="ARBA00001933"/>
    </source>
</evidence>
<dbReference type="GO" id="GO:0003824">
    <property type="term" value="F:catalytic activity"/>
    <property type="evidence" value="ECO:0007669"/>
    <property type="project" value="InterPro"/>
</dbReference>
<dbReference type="AlphaFoldDB" id="A0A2M6YSY5"/>
<evidence type="ECO:0008006" key="8">
    <source>
        <dbReference type="Google" id="ProtNLM"/>
    </source>
</evidence>
<organism evidence="6 7">
    <name type="scientific">Candidatus Roizmanbacteria bacterium CG07_land_8_20_14_0_80_34_15</name>
    <dbReference type="NCBI Taxonomy" id="1974849"/>
    <lineage>
        <taxon>Bacteria</taxon>
        <taxon>Candidatus Roizmaniibacteriota</taxon>
    </lineage>
</organism>
<dbReference type="InterPro" id="IPR043131">
    <property type="entry name" value="BCAT-like_N"/>
</dbReference>
<name>A0A2M6YSY5_9BACT</name>
<dbReference type="PROSITE" id="PS00770">
    <property type="entry name" value="AA_TRANSFER_CLASS_4"/>
    <property type="match status" value="1"/>
</dbReference>
<evidence type="ECO:0000313" key="7">
    <source>
        <dbReference type="Proteomes" id="UP000230184"/>
    </source>
</evidence>
<evidence type="ECO:0000256" key="3">
    <source>
        <dbReference type="ARBA" id="ARBA00022898"/>
    </source>
</evidence>
<evidence type="ECO:0000256" key="4">
    <source>
        <dbReference type="RuleBase" id="RU004106"/>
    </source>
</evidence>
<gene>
    <name evidence="6" type="ORF">COT02_05570</name>
</gene>
<dbReference type="Gene3D" id="3.30.470.10">
    <property type="match status" value="1"/>
</dbReference>
<protein>
    <recommendedName>
        <fullName evidence="8">Amino acid aminotransferase</fullName>
    </recommendedName>
</protein>
<dbReference type="InterPro" id="IPR043132">
    <property type="entry name" value="BCAT-like_C"/>
</dbReference>
<dbReference type="Pfam" id="PF01063">
    <property type="entry name" value="Aminotran_4"/>
    <property type="match status" value="1"/>
</dbReference>
<dbReference type="InterPro" id="IPR036038">
    <property type="entry name" value="Aminotransferase-like"/>
</dbReference>
<sequence length="282" mass="32287">MDFKHFSQNGKILPIEKAVIPLSNIEYSYGYGVYESLRVNNGMVYFIDDHIKRLIESAKIIGINHLFDEDFVKKSILDLVADYQIETFNLKILLIGGATKERAVLNIFCLNPFFPDRKLYHQGAEFITYEYERAFPHAKTLNMLQSYLAYKKAKESGSYDALLVNQNGYVTEGTRTNFFCIKRKTIYTPFKKDILLGVMRKAMLKVALSNDYKIVETNIKLDDVKSYDGAFVTSTSSKIMPIKSINGIVFNIPASLKELMSLLNKFLEINFPFAIKIISCII</sequence>
<evidence type="ECO:0000256" key="2">
    <source>
        <dbReference type="ARBA" id="ARBA00009320"/>
    </source>
</evidence>
<comment type="caution">
    <text evidence="6">The sequence shown here is derived from an EMBL/GenBank/DDBJ whole genome shotgun (WGS) entry which is preliminary data.</text>
</comment>
<dbReference type="CDD" id="cd00449">
    <property type="entry name" value="PLPDE_IV"/>
    <property type="match status" value="1"/>
</dbReference>
<evidence type="ECO:0000313" key="6">
    <source>
        <dbReference type="EMBL" id="PIU36532.1"/>
    </source>
</evidence>
<dbReference type="GO" id="GO:0005829">
    <property type="term" value="C:cytosol"/>
    <property type="evidence" value="ECO:0007669"/>
    <property type="project" value="TreeGrafter"/>
</dbReference>
<dbReference type="InterPro" id="IPR001544">
    <property type="entry name" value="Aminotrans_IV"/>
</dbReference>
<dbReference type="FunFam" id="3.20.10.10:FF:000002">
    <property type="entry name" value="D-alanine aminotransferase"/>
    <property type="match status" value="1"/>
</dbReference>
<comment type="cofactor">
    <cofactor evidence="1 5">
        <name>pyridoxal 5'-phosphate</name>
        <dbReference type="ChEBI" id="CHEBI:597326"/>
    </cofactor>
</comment>